<reference evidence="1 2" key="1">
    <citation type="journal article" date="2018" name="Sci. Rep.">
        <title>Characterisation of pathogen-specific regions and novel effector candidates in Fusarium oxysporum f. sp. cepae.</title>
        <authorList>
            <person name="Armitage A.D."/>
            <person name="Taylor A."/>
            <person name="Sobczyk M.K."/>
            <person name="Baxter L."/>
            <person name="Greenfield B.P."/>
            <person name="Bates H.J."/>
            <person name="Wilson F."/>
            <person name="Jackson A.C."/>
            <person name="Ott S."/>
            <person name="Harrison R.J."/>
            <person name="Clarkson J.P."/>
        </authorList>
    </citation>
    <scope>NUCLEOTIDE SEQUENCE [LARGE SCALE GENOMIC DNA]</scope>
    <source>
        <strain evidence="1 2">Fp_A8</strain>
    </source>
</reference>
<name>A0A420T8U2_GIBIN</name>
<proteinExistence type="predicted"/>
<organism evidence="1 2">
    <name type="scientific">Gibberella intermedia</name>
    <name type="common">Bulb rot disease fungus</name>
    <name type="synonym">Fusarium proliferatum</name>
    <dbReference type="NCBI Taxonomy" id="948311"/>
    <lineage>
        <taxon>Eukaryota</taxon>
        <taxon>Fungi</taxon>
        <taxon>Dikarya</taxon>
        <taxon>Ascomycota</taxon>
        <taxon>Pezizomycotina</taxon>
        <taxon>Sordariomycetes</taxon>
        <taxon>Hypocreomycetidae</taxon>
        <taxon>Hypocreales</taxon>
        <taxon>Nectriaceae</taxon>
        <taxon>Fusarium</taxon>
        <taxon>Fusarium fujikuroi species complex</taxon>
    </lineage>
</organism>
<dbReference type="EMBL" id="MRDB01000024">
    <property type="protein sequence ID" value="RKL37945.1"/>
    <property type="molecule type" value="Genomic_DNA"/>
</dbReference>
<dbReference type="Proteomes" id="UP000283569">
    <property type="component" value="Unassembled WGS sequence"/>
</dbReference>
<dbReference type="AlphaFoldDB" id="A0A420T8U2"/>
<protein>
    <submittedName>
        <fullName evidence="1">Uncharacterized protein</fullName>
    </submittedName>
</protein>
<gene>
    <name evidence="1" type="ORF">BFJ72_g7405</name>
</gene>
<accession>A0A420T8U2</accession>
<sequence>MSANQYEITILNQSALDQQYLLFQTSPTPNEQPSSTVFLNVYQASPIVPKPTAQGEVSRASFTITEQWYAINGTAPSPLNANVTVNTSESEPVTLGAGATKGTTLSLTTINSDGEDPKFDDSKTMAAAPNGAFQIVADTTFRFPNGNNIFIGLGAPDPLDASNILPTASIAALPGVTETIWPHNKWYISTGSFEQGEIIDAQSLTTTPLEVDFETGLPKQTFTNNSDGTFTPVA</sequence>
<evidence type="ECO:0000313" key="2">
    <source>
        <dbReference type="Proteomes" id="UP000283569"/>
    </source>
</evidence>
<comment type="caution">
    <text evidence="1">The sequence shown here is derived from an EMBL/GenBank/DDBJ whole genome shotgun (WGS) entry which is preliminary data.</text>
</comment>
<evidence type="ECO:0000313" key="1">
    <source>
        <dbReference type="EMBL" id="RKL37945.1"/>
    </source>
</evidence>